<accession>A0A8J6BTM3</accession>
<evidence type="ECO:0000313" key="5">
    <source>
        <dbReference type="Proteomes" id="UP000729402"/>
    </source>
</evidence>
<dbReference type="Proteomes" id="UP000729402">
    <property type="component" value="Unassembled WGS sequence"/>
</dbReference>
<dbReference type="PANTHER" id="PTHR15615:SF91">
    <property type="entry name" value="CYCLIN-P4-1"/>
    <property type="match status" value="1"/>
</dbReference>
<keyword evidence="5" id="KW-1185">Reference proteome</keyword>
<keyword evidence="2" id="KW-0131">Cell cycle</keyword>
<feature type="chain" id="PRO_5035165773" description="Cyclin" evidence="3">
    <location>
        <begin position="24"/>
        <end position="289"/>
    </location>
</feature>
<proteinExistence type="predicted"/>
<evidence type="ECO:0008006" key="6">
    <source>
        <dbReference type="Google" id="ProtNLM"/>
    </source>
</evidence>
<dbReference type="GO" id="GO:0019901">
    <property type="term" value="F:protein kinase binding"/>
    <property type="evidence" value="ECO:0007669"/>
    <property type="project" value="InterPro"/>
</dbReference>
<evidence type="ECO:0000256" key="1">
    <source>
        <dbReference type="ARBA" id="ARBA00022618"/>
    </source>
</evidence>
<name>A0A8J6BTM3_ZIZPA</name>
<evidence type="ECO:0000256" key="3">
    <source>
        <dbReference type="SAM" id="SignalP"/>
    </source>
</evidence>
<dbReference type="AlphaFoldDB" id="A0A8J6BTM3"/>
<comment type="caution">
    <text evidence="4">The sequence shown here is derived from an EMBL/GenBank/DDBJ whole genome shotgun (WGS) entry which is preliminary data.</text>
</comment>
<feature type="signal peptide" evidence="3">
    <location>
        <begin position="1"/>
        <end position="23"/>
    </location>
</feature>
<sequence>MPTCKSNLCFHLFFFSLINHVLSSSFPSLYNHHHIVFSLSLTEVFFNSSESWQARHQEKLAKIKDLISRTAEPAAMTTGEDAAAAAVPRVVAILSSLLQRVAERNDAAAAAAAADGAGRHHAVSAFQGLTKPAISIGGYLERIFRFANCSPSCYVVAYIYLDRFLRRRPVLAVDSFNVHRLLITSVLTAVKFVDDICYNNAYFARVGGISLMEMNYLEVDFLFGIAFDLNVTPAAFASYCAVLQGEMASLEQQPPAVDLPRLHCCPSDQDDATGCHHKQQQQQQQQLAV</sequence>
<gene>
    <name evidence="4" type="ORF">GUJ93_ZPchr0012g20983</name>
</gene>
<reference evidence="4" key="2">
    <citation type="submission" date="2021-02" db="EMBL/GenBank/DDBJ databases">
        <authorList>
            <person name="Kimball J.A."/>
            <person name="Haas M.W."/>
            <person name="Macchietto M."/>
            <person name="Kono T."/>
            <person name="Duquette J."/>
            <person name="Shao M."/>
        </authorList>
    </citation>
    <scope>NUCLEOTIDE SEQUENCE</scope>
    <source>
        <tissue evidence="4">Fresh leaf tissue</tissue>
    </source>
</reference>
<keyword evidence="1" id="KW-0132">Cell division</keyword>
<protein>
    <recommendedName>
        <fullName evidence="6">Cyclin</fullName>
    </recommendedName>
</protein>
<dbReference type="Pfam" id="PF08613">
    <property type="entry name" value="Cyclin"/>
    <property type="match status" value="1"/>
</dbReference>
<organism evidence="4 5">
    <name type="scientific">Zizania palustris</name>
    <name type="common">Northern wild rice</name>
    <dbReference type="NCBI Taxonomy" id="103762"/>
    <lineage>
        <taxon>Eukaryota</taxon>
        <taxon>Viridiplantae</taxon>
        <taxon>Streptophyta</taxon>
        <taxon>Embryophyta</taxon>
        <taxon>Tracheophyta</taxon>
        <taxon>Spermatophyta</taxon>
        <taxon>Magnoliopsida</taxon>
        <taxon>Liliopsida</taxon>
        <taxon>Poales</taxon>
        <taxon>Poaceae</taxon>
        <taxon>BOP clade</taxon>
        <taxon>Oryzoideae</taxon>
        <taxon>Oryzeae</taxon>
        <taxon>Zizaniinae</taxon>
        <taxon>Zizania</taxon>
    </lineage>
</organism>
<dbReference type="InterPro" id="IPR013922">
    <property type="entry name" value="Cyclin_PHO80-like"/>
</dbReference>
<reference evidence="4" key="1">
    <citation type="journal article" date="2021" name="bioRxiv">
        <title>Whole Genome Assembly and Annotation of Northern Wild Rice, Zizania palustris L., Supports a Whole Genome Duplication in the Zizania Genus.</title>
        <authorList>
            <person name="Haas M."/>
            <person name="Kono T."/>
            <person name="Macchietto M."/>
            <person name="Millas R."/>
            <person name="McGilp L."/>
            <person name="Shao M."/>
            <person name="Duquette J."/>
            <person name="Hirsch C.N."/>
            <person name="Kimball J."/>
        </authorList>
    </citation>
    <scope>NUCLEOTIDE SEQUENCE</scope>
    <source>
        <tissue evidence="4">Fresh leaf tissue</tissue>
    </source>
</reference>
<keyword evidence="3" id="KW-0732">Signal</keyword>
<dbReference type="OrthoDB" id="337735at2759"/>
<evidence type="ECO:0000256" key="2">
    <source>
        <dbReference type="ARBA" id="ARBA00023306"/>
    </source>
</evidence>
<dbReference type="EMBL" id="JAAALK010000080">
    <property type="protein sequence ID" value="KAG8092590.1"/>
    <property type="molecule type" value="Genomic_DNA"/>
</dbReference>
<dbReference type="PANTHER" id="PTHR15615">
    <property type="match status" value="1"/>
</dbReference>
<dbReference type="GO" id="GO:0051301">
    <property type="term" value="P:cell division"/>
    <property type="evidence" value="ECO:0007669"/>
    <property type="project" value="UniProtKB-KW"/>
</dbReference>
<evidence type="ECO:0000313" key="4">
    <source>
        <dbReference type="EMBL" id="KAG8092590.1"/>
    </source>
</evidence>